<comment type="caution">
    <text evidence="2">The sequence shown here is derived from an EMBL/GenBank/DDBJ whole genome shotgun (WGS) entry which is preliminary data.</text>
</comment>
<dbReference type="Proteomes" id="UP000598146">
    <property type="component" value="Unassembled WGS sequence"/>
</dbReference>
<evidence type="ECO:0000313" key="2">
    <source>
        <dbReference type="EMBL" id="MBG0569263.1"/>
    </source>
</evidence>
<reference evidence="2" key="1">
    <citation type="submission" date="2020-11" db="EMBL/GenBank/DDBJ databases">
        <title>Isolation and identification of active actinomycetes.</title>
        <authorList>
            <person name="Sun X."/>
        </authorList>
    </citation>
    <scope>NUCLEOTIDE SEQUENCE</scope>
    <source>
        <strain evidence="2">NEAU-A11</strain>
    </source>
</reference>
<feature type="region of interest" description="Disordered" evidence="1">
    <location>
        <begin position="1"/>
        <end position="20"/>
    </location>
</feature>
<accession>A0A931G2N2</accession>
<protein>
    <submittedName>
        <fullName evidence="2">Uncharacterized protein</fullName>
    </submittedName>
</protein>
<dbReference type="AlphaFoldDB" id="A0A931G2N2"/>
<evidence type="ECO:0000256" key="1">
    <source>
        <dbReference type="SAM" id="MobiDB-lite"/>
    </source>
</evidence>
<evidence type="ECO:0000313" key="3">
    <source>
        <dbReference type="Proteomes" id="UP000598146"/>
    </source>
</evidence>
<feature type="compositionally biased region" description="Low complexity" evidence="1">
    <location>
        <begin position="1"/>
        <end position="18"/>
    </location>
</feature>
<organism evidence="2 3">
    <name type="scientific">Actinoplanes aureus</name>
    <dbReference type="NCBI Taxonomy" id="2792083"/>
    <lineage>
        <taxon>Bacteria</taxon>
        <taxon>Bacillati</taxon>
        <taxon>Actinomycetota</taxon>
        <taxon>Actinomycetes</taxon>
        <taxon>Micromonosporales</taxon>
        <taxon>Micromonosporaceae</taxon>
        <taxon>Actinoplanes</taxon>
    </lineage>
</organism>
<dbReference type="RefSeq" id="WP_196421005.1">
    <property type="nucleotide sequence ID" value="NZ_JADQTO010000062.1"/>
</dbReference>
<keyword evidence="3" id="KW-1185">Reference proteome</keyword>
<name>A0A931G2N2_9ACTN</name>
<dbReference type="EMBL" id="JADQTO010000062">
    <property type="protein sequence ID" value="MBG0569263.1"/>
    <property type="molecule type" value="Genomic_DNA"/>
</dbReference>
<proteinExistence type="predicted"/>
<gene>
    <name evidence="2" type="ORF">I4J89_48490</name>
</gene>
<sequence>MNSSNSSTPSETAAPSTSIYHHKGDKLPLDEIDPALQQVAVAAIEEFAATDRGVVVTCRVREFQRATAGGVLARAAVVQLQPLAAEDVIAFLEDPDPRRRLLWQPVFAKLREDPGGVLGSALSTPLMAGLAKDVYGPRLGVATVVVPDPGELVQFTTRGRSRHG</sequence>